<organism evidence="3 4">
    <name type="scientific">Nadsonia fulvescens var. elongata DSM 6958</name>
    <dbReference type="NCBI Taxonomy" id="857566"/>
    <lineage>
        <taxon>Eukaryota</taxon>
        <taxon>Fungi</taxon>
        <taxon>Dikarya</taxon>
        <taxon>Ascomycota</taxon>
        <taxon>Saccharomycotina</taxon>
        <taxon>Dipodascomycetes</taxon>
        <taxon>Dipodascales</taxon>
        <taxon>Dipodascales incertae sedis</taxon>
        <taxon>Nadsonia</taxon>
    </lineage>
</organism>
<dbReference type="EMBL" id="KV454415">
    <property type="protein sequence ID" value="ODQ63314.1"/>
    <property type="molecule type" value="Genomic_DNA"/>
</dbReference>
<name>A0A1E3PDM1_9ASCO</name>
<evidence type="ECO:0000259" key="2">
    <source>
        <dbReference type="Pfam" id="PF02582"/>
    </source>
</evidence>
<sequence>MTVSFLRLGNPSFFFCRSVPVFLSNSVRFSLKATSNVTFSRSLSHSFSKTLERNSIPDIKNANEVEHRVISRFKKGNAPKQSLRRLPRSLIADQPLQSCTTVSTAENYSLPQVMEILYNQGFRSASVLLPDEVVHMEYPYHPGKKADIFILANGSLIAWGMNEVEVAEKILPLLKPAEIRSYHNYESEDMDFIENIVDESALTTNSGSNSNGNGIKNQHKSTMDGDTIIIEGDSEQQRLLEKAAFSNGLARSTKLAALELSLEKYIKSTIETTDRLATGKNVNLGHSEILKRTGQLLRLRGHLNLYSELIETPDLYWSEPDMERLYRLISVNLDIAPRIAILNKKLDYASEFVGILKSHVVEEQSSRLEWMIVILICIEVAFEIGHFAERYLNKSEDSRLTSIFVKEN</sequence>
<dbReference type="PANTHER" id="PTHR16255">
    <property type="entry name" value="REQUIRED FOR MEIOTIC NUCLEAR DIVISION PROTEIN 1 HOMOLOG"/>
    <property type="match status" value="1"/>
</dbReference>
<dbReference type="PANTHER" id="PTHR16255:SF1">
    <property type="entry name" value="REQUIRED FOR MEIOTIC NUCLEAR DIVISION PROTEIN 1 HOMOLOG"/>
    <property type="match status" value="1"/>
</dbReference>
<evidence type="ECO:0000256" key="1">
    <source>
        <dbReference type="ARBA" id="ARBA00008306"/>
    </source>
</evidence>
<comment type="similarity">
    <text evidence="1">Belongs to the RMD1/sif2 family.</text>
</comment>
<dbReference type="GO" id="GO:0005739">
    <property type="term" value="C:mitochondrion"/>
    <property type="evidence" value="ECO:0007669"/>
    <property type="project" value="UniProtKB-ARBA"/>
</dbReference>
<gene>
    <name evidence="3" type="ORF">NADFUDRAFT_84464</name>
</gene>
<dbReference type="OrthoDB" id="242766at2759"/>
<feature type="domain" description="DUF155" evidence="2">
    <location>
        <begin position="148"/>
        <end position="343"/>
    </location>
</feature>
<dbReference type="AlphaFoldDB" id="A0A1E3PDM1"/>
<dbReference type="GO" id="GO:0070131">
    <property type="term" value="P:positive regulation of mitochondrial translation"/>
    <property type="evidence" value="ECO:0007669"/>
    <property type="project" value="TreeGrafter"/>
</dbReference>
<dbReference type="InterPro" id="IPR003734">
    <property type="entry name" value="DUF155"/>
</dbReference>
<evidence type="ECO:0000313" key="4">
    <source>
        <dbReference type="Proteomes" id="UP000095009"/>
    </source>
</evidence>
<dbReference type="Proteomes" id="UP000095009">
    <property type="component" value="Unassembled WGS sequence"/>
</dbReference>
<evidence type="ECO:0000313" key="3">
    <source>
        <dbReference type="EMBL" id="ODQ63314.1"/>
    </source>
</evidence>
<proteinExistence type="inferred from homology"/>
<dbReference type="InterPro" id="IPR051624">
    <property type="entry name" value="RMD1/Sad1-interacting"/>
</dbReference>
<protein>
    <submittedName>
        <fullName evidence="3">DUF155-domain-containing protein</fullName>
    </submittedName>
</protein>
<accession>A0A1E3PDM1</accession>
<reference evidence="3 4" key="1">
    <citation type="journal article" date="2016" name="Proc. Natl. Acad. Sci. U.S.A.">
        <title>Comparative genomics of biotechnologically important yeasts.</title>
        <authorList>
            <person name="Riley R."/>
            <person name="Haridas S."/>
            <person name="Wolfe K.H."/>
            <person name="Lopes M.R."/>
            <person name="Hittinger C.T."/>
            <person name="Goeker M."/>
            <person name="Salamov A.A."/>
            <person name="Wisecaver J.H."/>
            <person name="Long T.M."/>
            <person name="Calvey C.H."/>
            <person name="Aerts A.L."/>
            <person name="Barry K.W."/>
            <person name="Choi C."/>
            <person name="Clum A."/>
            <person name="Coughlan A.Y."/>
            <person name="Deshpande S."/>
            <person name="Douglass A.P."/>
            <person name="Hanson S.J."/>
            <person name="Klenk H.-P."/>
            <person name="LaButti K.M."/>
            <person name="Lapidus A."/>
            <person name="Lindquist E.A."/>
            <person name="Lipzen A.M."/>
            <person name="Meier-Kolthoff J.P."/>
            <person name="Ohm R.A."/>
            <person name="Otillar R.P."/>
            <person name="Pangilinan J.L."/>
            <person name="Peng Y."/>
            <person name="Rokas A."/>
            <person name="Rosa C.A."/>
            <person name="Scheuner C."/>
            <person name="Sibirny A.A."/>
            <person name="Slot J.C."/>
            <person name="Stielow J.B."/>
            <person name="Sun H."/>
            <person name="Kurtzman C.P."/>
            <person name="Blackwell M."/>
            <person name="Grigoriev I.V."/>
            <person name="Jeffries T.W."/>
        </authorList>
    </citation>
    <scope>NUCLEOTIDE SEQUENCE [LARGE SCALE GENOMIC DNA]</scope>
    <source>
        <strain evidence="3 4">DSM 6958</strain>
    </source>
</reference>
<keyword evidence="4" id="KW-1185">Reference proteome</keyword>
<dbReference type="Pfam" id="PF02582">
    <property type="entry name" value="DUF155"/>
    <property type="match status" value="1"/>
</dbReference>